<evidence type="ECO:0000313" key="3">
    <source>
        <dbReference type="Proteomes" id="UP000010367"/>
    </source>
</evidence>
<keyword evidence="2" id="KW-0808">Transferase</keyword>
<keyword evidence="2" id="KW-0489">Methyltransferase</keyword>
<dbReference type="PATRIC" id="fig|56110.3.peg.372"/>
<evidence type="ECO:0000259" key="1">
    <source>
        <dbReference type="Pfam" id="PF05050"/>
    </source>
</evidence>
<dbReference type="HOGENOM" id="CLU_038904_0_0_3"/>
<protein>
    <submittedName>
        <fullName evidence="2">Methyltransferase, FkbM family</fullName>
    </submittedName>
</protein>
<dbReference type="RefSeq" id="WP_015146704.1">
    <property type="nucleotide sequence ID" value="NC_019693.1"/>
</dbReference>
<organism evidence="2 3">
    <name type="scientific">Oscillatoria acuminata PCC 6304</name>
    <dbReference type="NCBI Taxonomy" id="56110"/>
    <lineage>
        <taxon>Bacteria</taxon>
        <taxon>Bacillati</taxon>
        <taxon>Cyanobacteriota</taxon>
        <taxon>Cyanophyceae</taxon>
        <taxon>Oscillatoriophycideae</taxon>
        <taxon>Oscillatoriales</taxon>
        <taxon>Oscillatoriaceae</taxon>
        <taxon>Oscillatoria</taxon>
    </lineage>
</organism>
<accession>K9TDH0</accession>
<keyword evidence="3" id="KW-1185">Reference proteome</keyword>
<dbReference type="GO" id="GO:0008168">
    <property type="term" value="F:methyltransferase activity"/>
    <property type="evidence" value="ECO:0007669"/>
    <property type="project" value="UniProtKB-KW"/>
</dbReference>
<dbReference type="Pfam" id="PF05050">
    <property type="entry name" value="Methyltransf_21"/>
    <property type="match status" value="1"/>
</dbReference>
<dbReference type="InterPro" id="IPR052514">
    <property type="entry name" value="SAM-dependent_MTase"/>
</dbReference>
<dbReference type="STRING" id="56110.Oscil6304_0303"/>
<dbReference type="AlphaFoldDB" id="K9TDH0"/>
<dbReference type="Gene3D" id="3.40.50.150">
    <property type="entry name" value="Vaccinia Virus protein VP39"/>
    <property type="match status" value="1"/>
</dbReference>
<gene>
    <name evidence="2" type="ORF">Oscil6304_0303</name>
</gene>
<dbReference type="NCBIfam" id="TIGR01444">
    <property type="entry name" value="fkbM_fam"/>
    <property type="match status" value="1"/>
</dbReference>
<feature type="domain" description="Methyltransferase FkbM" evidence="1">
    <location>
        <begin position="331"/>
        <end position="494"/>
    </location>
</feature>
<dbReference type="InterPro" id="IPR006342">
    <property type="entry name" value="FkbM_mtfrase"/>
</dbReference>
<dbReference type="Proteomes" id="UP000010367">
    <property type="component" value="Chromosome"/>
</dbReference>
<dbReference type="PANTHER" id="PTHR34203:SF15">
    <property type="entry name" value="SLL1173 PROTEIN"/>
    <property type="match status" value="1"/>
</dbReference>
<dbReference type="OrthoDB" id="574299at2"/>
<dbReference type="GO" id="GO:0032259">
    <property type="term" value="P:methylation"/>
    <property type="evidence" value="ECO:0007669"/>
    <property type="project" value="UniProtKB-KW"/>
</dbReference>
<evidence type="ECO:0000313" key="2">
    <source>
        <dbReference type="EMBL" id="AFY80054.1"/>
    </source>
</evidence>
<sequence>MENYRDTYLVYLTTGCPTLNADSWARILPIFEKTNWDEPTSAIDLNNCAVLALIEAEQCEDLSLRKIYLEMAVDALKKGFSLQGHPLCAAHLALVIAMTGNMEQARDIAYTTFINAVNPTYISLENPSLGLVYIYSSHPKLRTHNYHKLNQILKAKNSNWQALVVLSEVLCHAELGFYSTEGQRLLYLASQFLQPSSNLYLKLGISHFIKDEFEGILYFHKAREIEPDSAHILQAIYLAYQDLGQTEVANFWLEMGRNRRQPTSDFREWQWTELALNSPFTYLPFENSILVAVEPSFRSIVTSVLLAEGDWFEKEMEFWRNSIKPGMTVIDVGANIGVYTFSAAQRVGPQGRVIAIEPFSCCIHCLQETIKINQLNQVKICAGAASDNNGTALLSLSNASELNEIVTHEQAERMKLESLETVRCFTLDSLIEKENLTQVNFLKIDAEGHELSVLVGSERILSEFAPVILYENRAGSQGSNQPVADYLIERGYKLFWYQPYLQDLVPIDRINEDGHNPLNLIALPIN</sequence>
<dbReference type="PANTHER" id="PTHR34203">
    <property type="entry name" value="METHYLTRANSFERASE, FKBM FAMILY PROTEIN"/>
    <property type="match status" value="1"/>
</dbReference>
<dbReference type="eggNOG" id="COG2242">
    <property type="taxonomic scope" value="Bacteria"/>
</dbReference>
<dbReference type="InterPro" id="IPR029063">
    <property type="entry name" value="SAM-dependent_MTases_sf"/>
</dbReference>
<dbReference type="KEGG" id="oac:Oscil6304_0303"/>
<reference evidence="2 3" key="1">
    <citation type="submission" date="2012-06" db="EMBL/GenBank/DDBJ databases">
        <title>Finished chromosome of genome of Oscillatoria acuminata PCC 6304.</title>
        <authorList>
            <consortium name="US DOE Joint Genome Institute"/>
            <person name="Gugger M."/>
            <person name="Coursin T."/>
            <person name="Rippka R."/>
            <person name="Tandeau De Marsac N."/>
            <person name="Huntemann M."/>
            <person name="Wei C.-L."/>
            <person name="Han J."/>
            <person name="Detter J.C."/>
            <person name="Han C."/>
            <person name="Tapia R."/>
            <person name="Davenport K."/>
            <person name="Daligault H."/>
            <person name="Erkkila T."/>
            <person name="Gu W."/>
            <person name="Munk A.C.C."/>
            <person name="Teshima H."/>
            <person name="Xu Y."/>
            <person name="Chain P."/>
            <person name="Chen A."/>
            <person name="Krypides N."/>
            <person name="Mavromatis K."/>
            <person name="Markowitz V."/>
            <person name="Szeto E."/>
            <person name="Ivanova N."/>
            <person name="Mikhailova N."/>
            <person name="Ovchinnikova G."/>
            <person name="Pagani I."/>
            <person name="Pati A."/>
            <person name="Goodwin L."/>
            <person name="Peters L."/>
            <person name="Pitluck S."/>
            <person name="Woyke T."/>
            <person name="Kerfeld C."/>
        </authorList>
    </citation>
    <scope>NUCLEOTIDE SEQUENCE [LARGE SCALE GENOMIC DNA]</scope>
    <source>
        <strain evidence="2 3">PCC 6304</strain>
    </source>
</reference>
<dbReference type="SUPFAM" id="SSF53335">
    <property type="entry name" value="S-adenosyl-L-methionine-dependent methyltransferases"/>
    <property type="match status" value="1"/>
</dbReference>
<proteinExistence type="predicted"/>
<dbReference type="InParanoid" id="K9TDH0"/>
<dbReference type="EMBL" id="CP003607">
    <property type="protein sequence ID" value="AFY80054.1"/>
    <property type="molecule type" value="Genomic_DNA"/>
</dbReference>
<name>K9TDH0_9CYAN</name>